<organism evidence="3 4">
    <name type="scientific">Sphingomonas piscis</name>
    <dbReference type="NCBI Taxonomy" id="2714943"/>
    <lineage>
        <taxon>Bacteria</taxon>
        <taxon>Pseudomonadati</taxon>
        <taxon>Pseudomonadota</taxon>
        <taxon>Alphaproteobacteria</taxon>
        <taxon>Sphingomonadales</taxon>
        <taxon>Sphingomonadaceae</taxon>
        <taxon>Sphingomonas</taxon>
    </lineage>
</organism>
<dbReference type="EMBL" id="CP049869">
    <property type="protein sequence ID" value="QIK77665.1"/>
    <property type="molecule type" value="Genomic_DNA"/>
</dbReference>
<feature type="chain" id="PRO_5026314568" evidence="1">
    <location>
        <begin position="26"/>
        <end position="225"/>
    </location>
</feature>
<proteinExistence type="predicted"/>
<keyword evidence="1" id="KW-0732">Signal</keyword>
<dbReference type="InterPro" id="IPR025411">
    <property type="entry name" value="DUF4136"/>
</dbReference>
<accession>A0A6G7YLP3</accession>
<dbReference type="AlphaFoldDB" id="A0A6G7YLP3"/>
<dbReference type="KEGG" id="spii:G7077_00765"/>
<sequence length="225" mass="24734">MFTRKLAAAAFLGVAALGLSGCAMGLPTQVSRYQAMPAPAGQSFFVVPADGRPAGLEFSRYAGYVSQAMAAQGYAAASSPQTATMLVRVAYGVDQGTTEYRADPFYRNRGFYSPYYGGFYGSWGRPLYRSRYYGGYSPFYYGWDDPFYSPFDSGIDSYTVYKSRLDVNIVRRADNAPLFEGKAQARSSNDNLQTLVPNLVEAMFTGFPGRNGETVRITVPPRKRA</sequence>
<keyword evidence="4" id="KW-1185">Reference proteome</keyword>
<protein>
    <submittedName>
        <fullName evidence="3">DUF4136 domain-containing protein</fullName>
    </submittedName>
</protein>
<dbReference type="Gene3D" id="3.30.160.670">
    <property type="match status" value="1"/>
</dbReference>
<evidence type="ECO:0000259" key="2">
    <source>
        <dbReference type="Pfam" id="PF13590"/>
    </source>
</evidence>
<name>A0A6G7YLP3_9SPHN</name>
<dbReference type="Proteomes" id="UP000503222">
    <property type="component" value="Chromosome"/>
</dbReference>
<evidence type="ECO:0000256" key="1">
    <source>
        <dbReference type="SAM" id="SignalP"/>
    </source>
</evidence>
<feature type="domain" description="DUF4136" evidence="2">
    <location>
        <begin position="43"/>
        <end position="209"/>
    </location>
</feature>
<gene>
    <name evidence="3" type="ORF">G7077_00765</name>
</gene>
<evidence type="ECO:0000313" key="4">
    <source>
        <dbReference type="Proteomes" id="UP000503222"/>
    </source>
</evidence>
<feature type="signal peptide" evidence="1">
    <location>
        <begin position="1"/>
        <end position="25"/>
    </location>
</feature>
<reference evidence="3 4" key="1">
    <citation type="submission" date="2020-03" db="EMBL/GenBank/DDBJ databases">
        <title>Sphingomonas sp. nov., isolated from fish.</title>
        <authorList>
            <person name="Hyun D.-W."/>
            <person name="Bae J.-W."/>
        </authorList>
    </citation>
    <scope>NUCLEOTIDE SEQUENCE [LARGE SCALE GENOMIC DNA]</scope>
    <source>
        <strain evidence="3 4">HDW15B</strain>
    </source>
</reference>
<dbReference type="Pfam" id="PF13590">
    <property type="entry name" value="DUF4136"/>
    <property type="match status" value="1"/>
</dbReference>
<dbReference type="RefSeq" id="WP_166410061.1">
    <property type="nucleotide sequence ID" value="NZ_CP049869.1"/>
</dbReference>
<dbReference type="PROSITE" id="PS51257">
    <property type="entry name" value="PROKAR_LIPOPROTEIN"/>
    <property type="match status" value="1"/>
</dbReference>
<evidence type="ECO:0000313" key="3">
    <source>
        <dbReference type="EMBL" id="QIK77665.1"/>
    </source>
</evidence>